<reference evidence="7" key="1">
    <citation type="submission" date="2023-11" db="EMBL/GenBank/DDBJ databases">
        <authorList>
            <person name="De Vega J J."/>
            <person name="De Vega J J."/>
        </authorList>
    </citation>
    <scope>NUCLEOTIDE SEQUENCE</scope>
</reference>
<comment type="caution">
    <text evidence="7">The sequence shown here is derived from an EMBL/GenBank/DDBJ whole genome shotgun (WGS) entry which is preliminary data.</text>
</comment>
<keyword evidence="8" id="KW-1185">Reference proteome</keyword>
<dbReference type="GO" id="GO:0003677">
    <property type="term" value="F:DNA binding"/>
    <property type="evidence" value="ECO:0007669"/>
    <property type="project" value="InterPro"/>
</dbReference>
<protein>
    <recommendedName>
        <fullName evidence="6">Zn(2)-C6 fungal-type domain-containing protein</fullName>
    </recommendedName>
</protein>
<dbReference type="InterPro" id="IPR001138">
    <property type="entry name" value="Zn2Cys6_DnaBD"/>
</dbReference>
<dbReference type="PROSITE" id="PS50048">
    <property type="entry name" value="ZN2_CY6_FUNGAL_2"/>
    <property type="match status" value="1"/>
</dbReference>
<dbReference type="GO" id="GO:0005634">
    <property type="term" value="C:nucleus"/>
    <property type="evidence" value="ECO:0007669"/>
    <property type="project" value="UniProtKB-SubCell"/>
</dbReference>
<proteinExistence type="predicted"/>
<gene>
    <name evidence="7" type="ORF">MYCIT1_LOCUS15580</name>
</gene>
<evidence type="ECO:0000256" key="2">
    <source>
        <dbReference type="ARBA" id="ARBA00022723"/>
    </source>
</evidence>
<comment type="subcellular location">
    <subcellularLocation>
        <location evidence="1">Nucleus</location>
    </subcellularLocation>
</comment>
<feature type="domain" description="Zn(2)-C6 fungal-type" evidence="6">
    <location>
        <begin position="20"/>
        <end position="52"/>
    </location>
</feature>
<dbReference type="SMART" id="SM00066">
    <property type="entry name" value="GAL4"/>
    <property type="match status" value="1"/>
</dbReference>
<dbReference type="GO" id="GO:0008270">
    <property type="term" value="F:zinc ion binding"/>
    <property type="evidence" value="ECO:0007669"/>
    <property type="project" value="InterPro"/>
</dbReference>
<dbReference type="Gene3D" id="4.10.240.10">
    <property type="entry name" value="Zn(2)-C6 fungal-type DNA-binding domain"/>
    <property type="match status" value="1"/>
</dbReference>
<dbReference type="SUPFAM" id="SSF57701">
    <property type="entry name" value="Zn2/Cys6 DNA-binding domain"/>
    <property type="match status" value="1"/>
</dbReference>
<evidence type="ECO:0000256" key="3">
    <source>
        <dbReference type="ARBA" id="ARBA00023015"/>
    </source>
</evidence>
<dbReference type="InterPro" id="IPR007219">
    <property type="entry name" value="XnlR_reg_dom"/>
</dbReference>
<dbReference type="CDD" id="cd00067">
    <property type="entry name" value="GAL4"/>
    <property type="match status" value="1"/>
</dbReference>
<keyword evidence="2" id="KW-0479">Metal-binding</keyword>
<evidence type="ECO:0000256" key="4">
    <source>
        <dbReference type="ARBA" id="ARBA00023163"/>
    </source>
</evidence>
<evidence type="ECO:0000259" key="6">
    <source>
        <dbReference type="PROSITE" id="PS50048"/>
    </source>
</evidence>
<dbReference type="CDD" id="cd12148">
    <property type="entry name" value="fungal_TF_MHR"/>
    <property type="match status" value="1"/>
</dbReference>
<evidence type="ECO:0000313" key="7">
    <source>
        <dbReference type="EMBL" id="CAK5270838.1"/>
    </source>
</evidence>
<dbReference type="GO" id="GO:0006351">
    <property type="term" value="P:DNA-templated transcription"/>
    <property type="evidence" value="ECO:0007669"/>
    <property type="project" value="InterPro"/>
</dbReference>
<dbReference type="PANTHER" id="PTHR47338:SF29">
    <property type="entry name" value="ZN(2)-C6 FUNGAL-TYPE DOMAIN-CONTAINING PROTEIN"/>
    <property type="match status" value="1"/>
</dbReference>
<dbReference type="EMBL" id="CAVNYO010000169">
    <property type="protein sequence ID" value="CAK5270838.1"/>
    <property type="molecule type" value="Genomic_DNA"/>
</dbReference>
<dbReference type="PROSITE" id="PS00463">
    <property type="entry name" value="ZN2_CY6_FUNGAL_1"/>
    <property type="match status" value="1"/>
</dbReference>
<accession>A0AAD2H7B9</accession>
<dbReference type="Pfam" id="PF00172">
    <property type="entry name" value="Zn_clus"/>
    <property type="match status" value="1"/>
</dbReference>
<keyword evidence="4" id="KW-0804">Transcription</keyword>
<keyword evidence="5" id="KW-0539">Nucleus</keyword>
<evidence type="ECO:0000256" key="5">
    <source>
        <dbReference type="ARBA" id="ARBA00023242"/>
    </source>
</evidence>
<name>A0AAD2H7B9_9AGAR</name>
<organism evidence="7 8">
    <name type="scientific">Mycena citricolor</name>
    <dbReference type="NCBI Taxonomy" id="2018698"/>
    <lineage>
        <taxon>Eukaryota</taxon>
        <taxon>Fungi</taxon>
        <taxon>Dikarya</taxon>
        <taxon>Basidiomycota</taxon>
        <taxon>Agaricomycotina</taxon>
        <taxon>Agaricomycetes</taxon>
        <taxon>Agaricomycetidae</taxon>
        <taxon>Agaricales</taxon>
        <taxon>Marasmiineae</taxon>
        <taxon>Mycenaceae</taxon>
        <taxon>Mycena</taxon>
    </lineage>
</organism>
<dbReference type="InterPro" id="IPR050815">
    <property type="entry name" value="TF_fung"/>
</dbReference>
<keyword evidence="3" id="KW-0805">Transcription regulation</keyword>
<dbReference type="InterPro" id="IPR036864">
    <property type="entry name" value="Zn2-C6_fun-type_DNA-bd_sf"/>
</dbReference>
<sequence>MSVQGVFAANSFAALPKGKACLNCRRRKIKCDGAQPKCGPCTRYKAFSDCEYGGDGPLSTHVLEEQIAILQARINELEQPASTQQQSRQISPTNTMQLGPLLSYFFNQQISGNVVDQQALQAMPTDLPFIVLQALVHNFLHNASCFGFFLDAQTFHDAITSPSAQDLPQILLNVMYLWGVHLSNDPRITAYEPAFLAHALKSTASGLSGAHPRTVVYSIQASVLLAVYFFRTARRLEARYHTSVAIATALSAGLNRIRGRAAQGGSALGDVGTLEEGERISAFWSAVALGGGWAGCGAMEPNVVFFKSSPSSGVAALTVDTPWPLEPDLSAQIGARVRAGAVLPSDTSVSSLSLSRTIEAFGSTLPPVQSRDGLVIHTLVYSATIKLFEALSDKHSQARGRVLAATRSIVELLVKADLPQLGVIDPILAPLWASAAQVIVSEITRRRAESGDTQSLVEAIGIVVAAMRLFPFPLMDIHLKKLKDACAPAQIFL</sequence>
<evidence type="ECO:0000313" key="8">
    <source>
        <dbReference type="Proteomes" id="UP001295794"/>
    </source>
</evidence>
<dbReference type="GO" id="GO:0000981">
    <property type="term" value="F:DNA-binding transcription factor activity, RNA polymerase II-specific"/>
    <property type="evidence" value="ECO:0007669"/>
    <property type="project" value="InterPro"/>
</dbReference>
<dbReference type="Pfam" id="PF04082">
    <property type="entry name" value="Fungal_trans"/>
    <property type="match status" value="1"/>
</dbReference>
<dbReference type="PANTHER" id="PTHR47338">
    <property type="entry name" value="ZN(II)2CYS6 TRANSCRIPTION FACTOR (EUROFUNG)-RELATED"/>
    <property type="match status" value="1"/>
</dbReference>
<dbReference type="AlphaFoldDB" id="A0AAD2H7B9"/>
<dbReference type="Proteomes" id="UP001295794">
    <property type="component" value="Unassembled WGS sequence"/>
</dbReference>
<evidence type="ECO:0000256" key="1">
    <source>
        <dbReference type="ARBA" id="ARBA00004123"/>
    </source>
</evidence>